<keyword evidence="1" id="KW-1133">Transmembrane helix</keyword>
<evidence type="ECO:0000313" key="3">
    <source>
        <dbReference type="Proteomes" id="UP000588647"/>
    </source>
</evidence>
<keyword evidence="1" id="KW-0812">Transmembrane</keyword>
<feature type="transmembrane region" description="Helical" evidence="1">
    <location>
        <begin position="18"/>
        <end position="37"/>
    </location>
</feature>
<dbReference type="EMBL" id="JACIEM010000004">
    <property type="protein sequence ID" value="MBB4004058.1"/>
    <property type="molecule type" value="Genomic_DNA"/>
</dbReference>
<keyword evidence="1" id="KW-0472">Membrane</keyword>
<dbReference type="AlphaFoldDB" id="A0A7W6HF60"/>
<evidence type="ECO:0000313" key="2">
    <source>
        <dbReference type="EMBL" id="MBB4004058.1"/>
    </source>
</evidence>
<comment type="caution">
    <text evidence="2">The sequence shown here is derived from an EMBL/GenBank/DDBJ whole genome shotgun (WGS) entry which is preliminary data.</text>
</comment>
<organism evidence="2 3">
    <name type="scientific">Aurantimonas endophytica</name>
    <dbReference type="NCBI Taxonomy" id="1522175"/>
    <lineage>
        <taxon>Bacteria</taxon>
        <taxon>Pseudomonadati</taxon>
        <taxon>Pseudomonadota</taxon>
        <taxon>Alphaproteobacteria</taxon>
        <taxon>Hyphomicrobiales</taxon>
        <taxon>Aurantimonadaceae</taxon>
        <taxon>Aurantimonas</taxon>
    </lineage>
</organism>
<reference evidence="2 3" key="1">
    <citation type="submission" date="2020-08" db="EMBL/GenBank/DDBJ databases">
        <title>Genomic Encyclopedia of Type Strains, Phase IV (KMG-IV): sequencing the most valuable type-strain genomes for metagenomic binning, comparative biology and taxonomic classification.</title>
        <authorList>
            <person name="Goeker M."/>
        </authorList>
    </citation>
    <scope>NUCLEOTIDE SEQUENCE [LARGE SCALE GENOMIC DNA]</scope>
    <source>
        <strain evidence="2 3">DSM 103570</strain>
    </source>
</reference>
<dbReference type="InterPro" id="IPR012427">
    <property type="entry name" value="DUF1622"/>
</dbReference>
<dbReference type="Pfam" id="PF07784">
    <property type="entry name" value="DUF1622"/>
    <property type="match status" value="1"/>
</dbReference>
<accession>A0A7W6HF60</accession>
<dbReference type="PANTHER" id="PTHR38468:SF1">
    <property type="entry name" value="SLL0939 PROTEIN"/>
    <property type="match status" value="1"/>
</dbReference>
<dbReference type="PANTHER" id="PTHR38468">
    <property type="entry name" value="SLL0939 PROTEIN"/>
    <property type="match status" value="1"/>
</dbReference>
<dbReference type="RefSeq" id="WP_183209645.1">
    <property type="nucleotide sequence ID" value="NZ_JAAAMM010000004.1"/>
</dbReference>
<evidence type="ECO:0000256" key="1">
    <source>
        <dbReference type="SAM" id="Phobius"/>
    </source>
</evidence>
<keyword evidence="3" id="KW-1185">Reference proteome</keyword>
<sequence>MDETLSQALHWTTRGIEIAGILVIVVGTIIATVTFLRQKLRGDSAGSFHEFRASLGRSILLGLEFLVAADIINTVAIEPTLESLAVLAGIVLIRTFLSFALEVEIDGRWPWQKSQSHGREKRLEPSREGHPD</sequence>
<dbReference type="Proteomes" id="UP000588647">
    <property type="component" value="Unassembled WGS sequence"/>
</dbReference>
<name>A0A7W6HF60_9HYPH</name>
<gene>
    <name evidence="2" type="ORF">GGR03_003146</name>
</gene>
<proteinExistence type="predicted"/>
<protein>
    <submittedName>
        <fullName evidence="2">Putative membrane protein</fullName>
    </submittedName>
</protein>